<keyword evidence="12" id="KW-0963">Cytoplasm</keyword>
<dbReference type="FunFam" id="3.40.50.300:FF:000120">
    <property type="entry name" value="ATP-dependent chaperone ClpB"/>
    <property type="match status" value="1"/>
</dbReference>
<dbReference type="FunFam" id="1.10.8.60:FF:000017">
    <property type="entry name" value="ATP-dependent chaperone ClpB"/>
    <property type="match status" value="1"/>
</dbReference>
<keyword evidence="7 12" id="KW-0175">Coiled coil</keyword>
<dbReference type="PROSITE" id="PS51903">
    <property type="entry name" value="CLP_R"/>
    <property type="match status" value="1"/>
</dbReference>
<dbReference type="CDD" id="cd00009">
    <property type="entry name" value="AAA"/>
    <property type="match status" value="1"/>
</dbReference>
<evidence type="ECO:0000256" key="12">
    <source>
        <dbReference type="RuleBase" id="RU362034"/>
    </source>
</evidence>
<dbReference type="Gene3D" id="1.10.1780.10">
    <property type="entry name" value="Clp, N-terminal domain"/>
    <property type="match status" value="1"/>
</dbReference>
<dbReference type="PANTHER" id="PTHR11638">
    <property type="entry name" value="ATP-DEPENDENT CLP PROTEASE"/>
    <property type="match status" value="1"/>
</dbReference>
<keyword evidence="3 10" id="KW-0677">Repeat</keyword>
<dbReference type="CDD" id="cd19499">
    <property type="entry name" value="RecA-like_ClpB_Hsp104-like"/>
    <property type="match status" value="1"/>
</dbReference>
<evidence type="ECO:0000256" key="3">
    <source>
        <dbReference type="ARBA" id="ARBA00022737"/>
    </source>
</evidence>
<sequence>MDTNYTTKSQEAISGAMQAAAAAGNPQIEPAHLLVELLSQPDGVAAGLLAAVCPDAAARQAVGASARRILTQLPASSGSSMTQPQPSRSLLAALEAASTVAKELSDEYISTEHLLIGLAKGDASGSAPTVARILADAGATPETLIEALPQVRGSSRVTSANPEGTYKTLEKYGTDLTEAAREGRLDPVIGRDAEIRRVVQVLSRRTKNNPVLIGEPGVGKTAVVEGLAQRIVAGDVPESLRGKRLISLDLSGMVAGAKYRGEFEERLKAVLKEIKDSDGEVITFIDELHTVVGAGGGSEGAMDAGNMLKPMLARGELRMVGATTLDEYRENIEKDPALERRFQQVFVGEPSVEDTVAILRGIAPKYEAHHQVTISDGALVAAATLSDRYITGRQLPDKAIDLVDEAASRLRMELDSSPVEIDELRRRVDRMRMEEAYLDESIEDVSKADPADVDRLERLRAELADASEELASLNARWEAEKAGHNKVGELRAALDEMRTRADLAEREGNFEEAGRLRYGDMPALERQIREAEAADDAAEQTAGEPMIAEKVGAPEIAEVVGSWTGIPVGKLLQGETEKLLTMEDVIGERLIGQKAAVAAVADAVRRSRAGISDPDRPTGSFLFLGPTGVGKTELAKALAEFLFDDERAIVRIDMSEYSEKHSVARLVGAPPGYVGYEEGGQLTEAVRRRPYSVVLLDEVEKAHPEVFDILLQVLDDGRLTDGQGRTVDFRNVILVLTSNLGSQFLTDPLTSPEEKRNEVMSVVQASFKPEFLNRLDDIIIFEALSKEELGEIVEIQLARIAKRLTDRRLSLEVTDAARSWLADEGYDPAYGARPLRRLVQREIGDRLARMLLAGEVLDGQKVVVDKVDGSEGLTLRAEGEAHLPSASSAASPA</sequence>
<evidence type="ECO:0000256" key="1">
    <source>
        <dbReference type="ARBA" id="ARBA00004496"/>
    </source>
</evidence>
<evidence type="ECO:0000259" key="13">
    <source>
        <dbReference type="PROSITE" id="PS51903"/>
    </source>
</evidence>
<dbReference type="InterPro" id="IPR001270">
    <property type="entry name" value="ClpA/B"/>
</dbReference>
<dbReference type="InterPro" id="IPR028299">
    <property type="entry name" value="ClpA/B_CS2"/>
</dbReference>
<evidence type="ECO:0000256" key="11">
    <source>
        <dbReference type="RuleBase" id="RU004432"/>
    </source>
</evidence>
<dbReference type="InterPro" id="IPR050130">
    <property type="entry name" value="ClpA_ClpB"/>
</dbReference>
<dbReference type="SUPFAM" id="SSF52540">
    <property type="entry name" value="P-loop containing nucleoside triphosphate hydrolases"/>
    <property type="match status" value="2"/>
</dbReference>
<keyword evidence="5 11" id="KW-0067">ATP-binding</keyword>
<dbReference type="InterPro" id="IPR036628">
    <property type="entry name" value="Clp_N_dom_sf"/>
</dbReference>
<dbReference type="InterPro" id="IPR004176">
    <property type="entry name" value="Clp_R_N"/>
</dbReference>
<dbReference type="GO" id="GO:0042026">
    <property type="term" value="P:protein refolding"/>
    <property type="evidence" value="ECO:0007669"/>
    <property type="project" value="UniProtKB-UniRule"/>
</dbReference>
<keyword evidence="4 11" id="KW-0547">Nucleotide-binding</keyword>
<dbReference type="NCBIfam" id="TIGR03346">
    <property type="entry name" value="chaperone_ClpB"/>
    <property type="match status" value="1"/>
</dbReference>
<dbReference type="InterPro" id="IPR041546">
    <property type="entry name" value="ClpA/ClpB_AAA_lid"/>
</dbReference>
<evidence type="ECO:0000313" key="14">
    <source>
        <dbReference type="EMBL" id="TQD63456.1"/>
    </source>
</evidence>
<feature type="domain" description="Clp R" evidence="13">
    <location>
        <begin position="1"/>
        <end position="154"/>
    </location>
</feature>
<dbReference type="Pfam" id="PF07724">
    <property type="entry name" value="AAA_2"/>
    <property type="match status" value="1"/>
</dbReference>
<dbReference type="PANTHER" id="PTHR11638:SF18">
    <property type="entry name" value="HEAT SHOCK PROTEIN 104"/>
    <property type="match status" value="1"/>
</dbReference>
<dbReference type="InterPro" id="IPR019489">
    <property type="entry name" value="Clp_ATPase_C"/>
</dbReference>
<evidence type="ECO:0000256" key="2">
    <source>
        <dbReference type="ARBA" id="ARBA00008675"/>
    </source>
</evidence>
<evidence type="ECO:0000256" key="9">
    <source>
        <dbReference type="ARBA" id="ARBA00026057"/>
    </source>
</evidence>
<dbReference type="FunFam" id="3.40.50.300:FF:000010">
    <property type="entry name" value="Chaperone clpB 1, putative"/>
    <property type="match status" value="1"/>
</dbReference>
<feature type="coiled-coil region" evidence="12">
    <location>
        <begin position="453"/>
        <end position="541"/>
    </location>
</feature>
<dbReference type="Gene3D" id="3.40.50.300">
    <property type="entry name" value="P-loop containing nucleotide triphosphate hydrolases"/>
    <property type="match status" value="3"/>
</dbReference>
<organism evidence="14 15">
    <name type="scientific">Actinomyces oris</name>
    <dbReference type="NCBI Taxonomy" id="544580"/>
    <lineage>
        <taxon>Bacteria</taxon>
        <taxon>Bacillati</taxon>
        <taxon>Actinomycetota</taxon>
        <taxon>Actinomycetes</taxon>
        <taxon>Actinomycetales</taxon>
        <taxon>Actinomycetaceae</taxon>
        <taxon>Actinomyces</taxon>
    </lineage>
</organism>
<dbReference type="InterPro" id="IPR017730">
    <property type="entry name" value="Chaperonin_ClpB"/>
</dbReference>
<comment type="subunit">
    <text evidence="12">Homohexamer; The oligomerization is ATP-dependent.</text>
</comment>
<evidence type="ECO:0000256" key="10">
    <source>
        <dbReference type="PROSITE-ProRule" id="PRU01251"/>
    </source>
</evidence>
<dbReference type="GeneID" id="64214136"/>
<comment type="subunit">
    <text evidence="9">Homohexamer. The oligomerization is ATP-dependent.</text>
</comment>
<dbReference type="PROSITE" id="PS00871">
    <property type="entry name" value="CLPAB_2"/>
    <property type="match status" value="1"/>
</dbReference>
<dbReference type="GO" id="GO:0034605">
    <property type="term" value="P:cellular response to heat"/>
    <property type="evidence" value="ECO:0007669"/>
    <property type="project" value="TreeGrafter"/>
</dbReference>
<dbReference type="InterPro" id="IPR003959">
    <property type="entry name" value="ATPase_AAA_core"/>
</dbReference>
<comment type="similarity">
    <text evidence="2 11">Belongs to the ClpA/ClpB family.</text>
</comment>
<comment type="caution">
    <text evidence="14">The sequence shown here is derived from an EMBL/GenBank/DDBJ whole genome shotgun (WGS) entry which is preliminary data.</text>
</comment>
<accession>A0A508BLP0</accession>
<dbReference type="SMART" id="SM00382">
    <property type="entry name" value="AAA"/>
    <property type="match status" value="2"/>
</dbReference>
<keyword evidence="8 11" id="KW-0143">Chaperone</keyword>
<protein>
    <recommendedName>
        <fullName evidence="12">Chaperone protein ClpB</fullName>
    </recommendedName>
</protein>
<evidence type="ECO:0000256" key="5">
    <source>
        <dbReference type="ARBA" id="ARBA00022840"/>
    </source>
</evidence>
<dbReference type="GO" id="GO:0016887">
    <property type="term" value="F:ATP hydrolysis activity"/>
    <property type="evidence" value="ECO:0007669"/>
    <property type="project" value="InterPro"/>
</dbReference>
<evidence type="ECO:0000256" key="8">
    <source>
        <dbReference type="ARBA" id="ARBA00023186"/>
    </source>
</evidence>
<dbReference type="AlphaFoldDB" id="A0A508BLP0"/>
<name>A0A508BLP0_9ACTO</name>
<dbReference type="Proteomes" id="UP000317942">
    <property type="component" value="Unassembled WGS sequence"/>
</dbReference>
<dbReference type="Pfam" id="PF00004">
    <property type="entry name" value="AAA"/>
    <property type="match status" value="1"/>
</dbReference>
<dbReference type="Gene3D" id="1.10.8.60">
    <property type="match status" value="1"/>
</dbReference>
<dbReference type="SUPFAM" id="SSF81923">
    <property type="entry name" value="Double Clp-N motif"/>
    <property type="match status" value="1"/>
</dbReference>
<dbReference type="InterPro" id="IPR027417">
    <property type="entry name" value="P-loop_NTPase"/>
</dbReference>
<comment type="subcellular location">
    <subcellularLocation>
        <location evidence="1 12">Cytoplasm</location>
    </subcellularLocation>
</comment>
<comment type="function">
    <text evidence="12">Part of a stress-induced multi-chaperone system, it is involved in the recovery of the cell from heat-induced damage, in cooperation with DnaK, DnaJ and GrpE.</text>
</comment>
<dbReference type="Pfam" id="PF10431">
    <property type="entry name" value="ClpB_D2-small"/>
    <property type="match status" value="1"/>
</dbReference>
<dbReference type="Pfam" id="PF17871">
    <property type="entry name" value="AAA_lid_9"/>
    <property type="match status" value="1"/>
</dbReference>
<dbReference type="PROSITE" id="PS00870">
    <property type="entry name" value="CLPAB_1"/>
    <property type="match status" value="1"/>
</dbReference>
<dbReference type="EMBL" id="VICC01000001">
    <property type="protein sequence ID" value="TQD63456.1"/>
    <property type="molecule type" value="Genomic_DNA"/>
</dbReference>
<proteinExistence type="inferred from homology"/>
<dbReference type="InterPro" id="IPR003593">
    <property type="entry name" value="AAA+_ATPase"/>
</dbReference>
<evidence type="ECO:0000256" key="7">
    <source>
        <dbReference type="ARBA" id="ARBA00023054"/>
    </source>
</evidence>
<dbReference type="Pfam" id="PF02861">
    <property type="entry name" value="Clp_N"/>
    <property type="match status" value="1"/>
</dbReference>
<evidence type="ECO:0000313" key="15">
    <source>
        <dbReference type="Proteomes" id="UP000317942"/>
    </source>
</evidence>
<dbReference type="SMART" id="SM01086">
    <property type="entry name" value="ClpB_D2-small"/>
    <property type="match status" value="1"/>
</dbReference>
<dbReference type="InterPro" id="IPR018368">
    <property type="entry name" value="ClpA/B_CS1"/>
</dbReference>
<dbReference type="PRINTS" id="PR00300">
    <property type="entry name" value="CLPPROTEASEA"/>
</dbReference>
<evidence type="ECO:0000256" key="6">
    <source>
        <dbReference type="ARBA" id="ARBA00023016"/>
    </source>
</evidence>
<dbReference type="GO" id="GO:0005524">
    <property type="term" value="F:ATP binding"/>
    <property type="evidence" value="ECO:0007669"/>
    <property type="project" value="UniProtKB-UniRule"/>
</dbReference>
<gene>
    <name evidence="12 14" type="primary">clpB</name>
    <name evidence="14" type="ORF">FK267_02455</name>
</gene>
<dbReference type="RefSeq" id="WP_141406125.1">
    <property type="nucleotide sequence ID" value="NZ_CP066060.1"/>
</dbReference>
<dbReference type="FunFam" id="3.40.50.300:FF:000025">
    <property type="entry name" value="ATP-dependent Clp protease subunit"/>
    <property type="match status" value="1"/>
</dbReference>
<evidence type="ECO:0000256" key="4">
    <source>
        <dbReference type="ARBA" id="ARBA00022741"/>
    </source>
</evidence>
<reference evidence="14 15" key="1">
    <citation type="submission" date="2019-06" db="EMBL/GenBank/DDBJ databases">
        <title>Draft genome sequence of Actinomyces oris CCUG 34288T.</title>
        <authorList>
            <person name="Salva-Serra F."/>
            <person name="Cardew S."/>
            <person name="Moore E."/>
        </authorList>
    </citation>
    <scope>NUCLEOTIDE SEQUENCE [LARGE SCALE GENOMIC DNA]</scope>
    <source>
        <strain evidence="14 15">CCUG 34288</strain>
    </source>
</reference>
<keyword evidence="6 12" id="KW-0346">Stress response</keyword>
<dbReference type="GO" id="GO:0005737">
    <property type="term" value="C:cytoplasm"/>
    <property type="evidence" value="ECO:0007669"/>
    <property type="project" value="UniProtKB-SubCell"/>
</dbReference>